<dbReference type="Pfam" id="PF11807">
    <property type="entry name" value="UstYa"/>
    <property type="match status" value="1"/>
</dbReference>
<dbReference type="PANTHER" id="PTHR33365:SF12">
    <property type="entry name" value="TAT PATHWAY SIGNAL SEQUENCE"/>
    <property type="match status" value="1"/>
</dbReference>
<dbReference type="VEuPathDB" id="FungiDB:BO72DRAFT_493588"/>
<dbReference type="RefSeq" id="XP_040804255.1">
    <property type="nucleotide sequence ID" value="XM_040948391.1"/>
</dbReference>
<evidence type="ECO:0000256" key="1">
    <source>
        <dbReference type="ARBA" id="ARBA00035112"/>
    </source>
</evidence>
<reference evidence="2 3" key="1">
    <citation type="submission" date="2018-02" db="EMBL/GenBank/DDBJ databases">
        <title>The genomes of Aspergillus section Nigri reveals drivers in fungal speciation.</title>
        <authorList>
            <consortium name="DOE Joint Genome Institute"/>
            <person name="Vesth T.C."/>
            <person name="Nybo J."/>
            <person name="Theobald S."/>
            <person name="Brandl J."/>
            <person name="Frisvad J.C."/>
            <person name="Nielsen K.F."/>
            <person name="Lyhne E.K."/>
            <person name="Kogle M.E."/>
            <person name="Kuo A."/>
            <person name="Riley R."/>
            <person name="Clum A."/>
            <person name="Nolan M."/>
            <person name="Lipzen A."/>
            <person name="Salamov A."/>
            <person name="Henrissat B."/>
            <person name="Wiebenga A."/>
            <person name="De vries R.P."/>
            <person name="Grigoriev I.V."/>
            <person name="Mortensen U.H."/>
            <person name="Andersen M.R."/>
            <person name="Baker S.E."/>
        </authorList>
    </citation>
    <scope>NUCLEOTIDE SEQUENCE [LARGE SCALE GENOMIC DNA]</scope>
    <source>
        <strain evidence="2 3">CBS 313.89</strain>
    </source>
</reference>
<sequence length="203" mass="23343">MASNRLVCQLPTARVSSQRATLEMPVYGEDEYEFARFVGHPDAPSPFRGPPSPAVDEMWNSLWADNMLVSEREYALSQPQDRRAGVYGASSTSQGFFATFESTHQLHCLYNLFRASHVDYYEPERKFLLHNPEKYHARLDHCTEILRQKLMCDADASIVTYAWGNDTESYEADFSVLHQCRNYETLLDWSRKHSATGAVFTRD</sequence>
<accession>A0A8G1RYR1</accession>
<dbReference type="OrthoDB" id="3687641at2759"/>
<name>A0A8G1RYR1_9EURO</name>
<gene>
    <name evidence="2" type="ORF">BO72DRAFT_493588</name>
</gene>
<proteinExistence type="inferred from homology"/>
<organism evidence="2 3">
    <name type="scientific">Aspergillus fijiensis CBS 313.89</name>
    <dbReference type="NCBI Taxonomy" id="1448319"/>
    <lineage>
        <taxon>Eukaryota</taxon>
        <taxon>Fungi</taxon>
        <taxon>Dikarya</taxon>
        <taxon>Ascomycota</taxon>
        <taxon>Pezizomycotina</taxon>
        <taxon>Eurotiomycetes</taxon>
        <taxon>Eurotiomycetidae</taxon>
        <taxon>Eurotiales</taxon>
        <taxon>Aspergillaceae</taxon>
        <taxon>Aspergillus</taxon>
    </lineage>
</organism>
<dbReference type="EMBL" id="KZ824630">
    <property type="protein sequence ID" value="RAK80245.1"/>
    <property type="molecule type" value="Genomic_DNA"/>
</dbReference>
<dbReference type="GO" id="GO:0043386">
    <property type="term" value="P:mycotoxin biosynthetic process"/>
    <property type="evidence" value="ECO:0007669"/>
    <property type="project" value="InterPro"/>
</dbReference>
<dbReference type="GeneID" id="63865724"/>
<protein>
    <recommendedName>
        <fullName evidence="4">Tat pathway signal sequence</fullName>
    </recommendedName>
</protein>
<dbReference type="PANTHER" id="PTHR33365">
    <property type="entry name" value="YALI0B05434P"/>
    <property type="match status" value="1"/>
</dbReference>
<evidence type="ECO:0008006" key="4">
    <source>
        <dbReference type="Google" id="ProtNLM"/>
    </source>
</evidence>
<dbReference type="InterPro" id="IPR021765">
    <property type="entry name" value="UstYa-like"/>
</dbReference>
<comment type="similarity">
    <text evidence="1">Belongs to the ustYa family.</text>
</comment>
<dbReference type="AlphaFoldDB" id="A0A8G1RYR1"/>
<keyword evidence="3" id="KW-1185">Reference proteome</keyword>
<evidence type="ECO:0000313" key="2">
    <source>
        <dbReference type="EMBL" id="RAK80245.1"/>
    </source>
</evidence>
<evidence type="ECO:0000313" key="3">
    <source>
        <dbReference type="Proteomes" id="UP000249789"/>
    </source>
</evidence>
<dbReference type="Proteomes" id="UP000249789">
    <property type="component" value="Unassembled WGS sequence"/>
</dbReference>